<dbReference type="Pfam" id="PF01381">
    <property type="entry name" value="HTH_3"/>
    <property type="match status" value="1"/>
</dbReference>
<protein>
    <submittedName>
        <fullName evidence="3">XRE family transcriptional regulator</fullName>
    </submittedName>
</protein>
<dbReference type="AlphaFoldDB" id="A0A426RGX6"/>
<dbReference type="RefSeq" id="WP_125222888.1">
    <property type="nucleotide sequence ID" value="NZ_QUSX01000002.1"/>
</dbReference>
<feature type="transmembrane region" description="Helical" evidence="1">
    <location>
        <begin position="140"/>
        <end position="161"/>
    </location>
</feature>
<reference evidence="4" key="2">
    <citation type="submission" date="2018-12" db="EMBL/GenBank/DDBJ databases">
        <title>Maribacter lutimaris sp. nov., isolated from marine sediment.</title>
        <authorList>
            <person name="Kim K.K."/>
        </authorList>
    </citation>
    <scope>NUCLEOTIDE SEQUENCE [LARGE SCALE GENOMIC DNA]</scope>
    <source>
        <strain evidence="4">PoM-212</strain>
    </source>
</reference>
<dbReference type="Proteomes" id="UP000286990">
    <property type="component" value="Unassembled WGS sequence"/>
</dbReference>
<dbReference type="EMBL" id="QUSX01000002">
    <property type="protein sequence ID" value="RRQ48166.1"/>
    <property type="molecule type" value="Genomic_DNA"/>
</dbReference>
<feature type="domain" description="HTH cro/C1-type" evidence="2">
    <location>
        <begin position="4"/>
        <end position="57"/>
    </location>
</feature>
<feature type="transmembrane region" description="Helical" evidence="1">
    <location>
        <begin position="110"/>
        <end position="128"/>
    </location>
</feature>
<dbReference type="CDD" id="cd00093">
    <property type="entry name" value="HTH_XRE"/>
    <property type="match status" value="1"/>
</dbReference>
<keyword evidence="4" id="KW-1185">Reference proteome</keyword>
<keyword evidence="1" id="KW-0472">Membrane</keyword>
<keyword evidence="1" id="KW-0812">Transmembrane</keyword>
<accession>A0A426RGX6</accession>
<dbReference type="SUPFAM" id="SSF47413">
    <property type="entry name" value="lambda repressor-like DNA-binding domains"/>
    <property type="match status" value="1"/>
</dbReference>
<reference evidence="4" key="1">
    <citation type="submission" date="2018-08" db="EMBL/GenBank/DDBJ databases">
        <authorList>
            <person name="Khan S.A."/>
            <person name="J S.E."/>
        </authorList>
    </citation>
    <scope>NUCLEOTIDE SEQUENCE [LARGE SCALE GENOMIC DNA]</scope>
    <source>
        <strain evidence="4">PoM-212</strain>
    </source>
</reference>
<dbReference type="PROSITE" id="PS50943">
    <property type="entry name" value="HTH_CROC1"/>
    <property type="match status" value="1"/>
</dbReference>
<dbReference type="SMART" id="SM00530">
    <property type="entry name" value="HTH_XRE"/>
    <property type="match status" value="1"/>
</dbReference>
<dbReference type="GO" id="GO:0003677">
    <property type="term" value="F:DNA binding"/>
    <property type="evidence" value="ECO:0007669"/>
    <property type="project" value="InterPro"/>
</dbReference>
<proteinExistence type="predicted"/>
<dbReference type="OrthoDB" id="1357763at2"/>
<evidence type="ECO:0000313" key="3">
    <source>
        <dbReference type="EMBL" id="RRQ48166.1"/>
    </source>
</evidence>
<name>A0A426RGX6_9FLAO</name>
<feature type="transmembrane region" description="Helical" evidence="1">
    <location>
        <begin position="74"/>
        <end position="98"/>
    </location>
</feature>
<sequence>MPGLKEYRKNLNLTQEELSIKSGISLRTIQRVESGIDPKGYTLKALAKALEIDELGLLTNKPTNDRLNLELINYINLSTLIVVFLPIICFSVPLIITFTKKQFNKITKQIISIQMIWSLIMITIYLIGNIINLGALGRDVFIGFLYVLILLNIILVVRNSIELMRNKRLYIKLKSSII</sequence>
<organism evidence="3 4">
    <name type="scientific">Maribacter algicola</name>
    <dbReference type="NCBI Taxonomy" id="2498892"/>
    <lineage>
        <taxon>Bacteria</taxon>
        <taxon>Pseudomonadati</taxon>
        <taxon>Bacteroidota</taxon>
        <taxon>Flavobacteriia</taxon>
        <taxon>Flavobacteriales</taxon>
        <taxon>Flavobacteriaceae</taxon>
        <taxon>Maribacter</taxon>
    </lineage>
</organism>
<comment type="caution">
    <text evidence="3">The sequence shown here is derived from an EMBL/GenBank/DDBJ whole genome shotgun (WGS) entry which is preliminary data.</text>
</comment>
<gene>
    <name evidence="3" type="ORF">DZC72_10600</name>
</gene>
<evidence type="ECO:0000313" key="4">
    <source>
        <dbReference type="Proteomes" id="UP000286990"/>
    </source>
</evidence>
<dbReference type="InterPro" id="IPR001387">
    <property type="entry name" value="Cro/C1-type_HTH"/>
</dbReference>
<dbReference type="Gene3D" id="1.10.260.40">
    <property type="entry name" value="lambda repressor-like DNA-binding domains"/>
    <property type="match status" value="1"/>
</dbReference>
<dbReference type="InterPro" id="IPR010982">
    <property type="entry name" value="Lambda_DNA-bd_dom_sf"/>
</dbReference>
<evidence type="ECO:0000256" key="1">
    <source>
        <dbReference type="SAM" id="Phobius"/>
    </source>
</evidence>
<evidence type="ECO:0000259" key="2">
    <source>
        <dbReference type="PROSITE" id="PS50943"/>
    </source>
</evidence>
<keyword evidence="1" id="KW-1133">Transmembrane helix</keyword>